<evidence type="ECO:0000313" key="2">
    <source>
        <dbReference type="EMBL" id="KAL0523833.1"/>
    </source>
</evidence>
<proteinExistence type="predicted"/>
<feature type="compositionally biased region" description="Basic residues" evidence="1">
    <location>
        <begin position="106"/>
        <end position="115"/>
    </location>
</feature>
<reference evidence="2 3" key="1">
    <citation type="submission" date="2024-02" db="EMBL/GenBank/DDBJ databases">
        <title>FIRST GENOME SEQUENCES OF Leishmania (Viannia) shawi, Leishmania (Viannia) lindenbergi AND Leishmania (Viannia) utingensis.</title>
        <authorList>
            <person name="Resadore F."/>
            <person name="Custodio M.G.F."/>
            <person name="Boite M.C."/>
            <person name="Cupolillo E."/>
            <person name="Ferreira G.E.M."/>
        </authorList>
    </citation>
    <scope>NUCLEOTIDE SEQUENCE [LARGE SCALE GENOMIC DNA]</scope>
    <source>
        <strain evidence="2 3">MDAS/BR/1979/M5533</strain>
    </source>
</reference>
<gene>
    <name evidence="2" type="ORF">Q4I28_004242</name>
</gene>
<protein>
    <submittedName>
        <fullName evidence="2">Uncharacterized protein</fullName>
    </submittedName>
</protein>
<feature type="compositionally biased region" description="Basic and acidic residues" evidence="1">
    <location>
        <begin position="140"/>
        <end position="153"/>
    </location>
</feature>
<dbReference type="AlphaFoldDB" id="A0AAW3BRL6"/>
<name>A0AAW3BRL6_9TRYP</name>
<accession>A0AAW3BRL6</accession>
<sequence length="241" mass="25390">MMPSRAARSPKNDSVGVAIKRHLRISAAATVTASTNGKCMEAVITAAPALEAVVAASNPSSSRVSRRRRDVVPQEAPAWQRMALKTAAAASRLGKHGGCRSTTTAKKTKSNGRRKGVAEEKTEADAEDEAPATAESSSQKGEDADHFASHAESDAISSSSSKRAKPRRGKVGKAGTTPATRRGQRVPVTELVCPRCKLRMDQWPFCGLSGEAHVLPAPRSAAREDEEEQQNEVAAAAAAAR</sequence>
<keyword evidence="3" id="KW-1185">Reference proteome</keyword>
<feature type="compositionally biased region" description="Basic residues" evidence="1">
    <location>
        <begin position="162"/>
        <end position="171"/>
    </location>
</feature>
<feature type="compositionally biased region" description="Low complexity" evidence="1">
    <location>
        <begin position="231"/>
        <end position="241"/>
    </location>
</feature>
<evidence type="ECO:0000256" key="1">
    <source>
        <dbReference type="SAM" id="MobiDB-lite"/>
    </source>
</evidence>
<evidence type="ECO:0000313" key="3">
    <source>
        <dbReference type="Proteomes" id="UP001501274"/>
    </source>
</evidence>
<feature type="region of interest" description="Disordered" evidence="1">
    <location>
        <begin position="55"/>
        <end position="185"/>
    </location>
</feature>
<organism evidence="2 3">
    <name type="scientific">Leishmania naiffi</name>
    <dbReference type="NCBI Taxonomy" id="5678"/>
    <lineage>
        <taxon>Eukaryota</taxon>
        <taxon>Discoba</taxon>
        <taxon>Euglenozoa</taxon>
        <taxon>Kinetoplastea</taxon>
        <taxon>Metakinetoplastina</taxon>
        <taxon>Trypanosomatida</taxon>
        <taxon>Trypanosomatidae</taxon>
        <taxon>Leishmaniinae</taxon>
        <taxon>Leishmania</taxon>
        <taxon>Leishmania naiffi species complex</taxon>
    </lineage>
</organism>
<dbReference type="Proteomes" id="UP001501274">
    <property type="component" value="Unassembled WGS sequence"/>
</dbReference>
<comment type="caution">
    <text evidence="2">The sequence shown here is derived from an EMBL/GenBank/DDBJ whole genome shotgun (WGS) entry which is preliminary data.</text>
</comment>
<feature type="region of interest" description="Disordered" evidence="1">
    <location>
        <begin position="217"/>
        <end position="241"/>
    </location>
</feature>
<dbReference type="EMBL" id="JBAMZN010000026">
    <property type="protein sequence ID" value="KAL0523833.1"/>
    <property type="molecule type" value="Genomic_DNA"/>
</dbReference>